<evidence type="ECO:0000313" key="6">
    <source>
        <dbReference type="EMBL" id="MCH7412250.1"/>
    </source>
</evidence>
<evidence type="ECO:0000313" key="7">
    <source>
        <dbReference type="Proteomes" id="UP001165430"/>
    </source>
</evidence>
<gene>
    <name evidence="6" type="ORF">MM213_02045</name>
</gene>
<dbReference type="Proteomes" id="UP001165430">
    <property type="component" value="Unassembled WGS sequence"/>
</dbReference>
<dbReference type="Pfam" id="PF02225">
    <property type="entry name" value="PA"/>
    <property type="match status" value="1"/>
</dbReference>
<dbReference type="RefSeq" id="WP_241409798.1">
    <property type="nucleotide sequence ID" value="NZ_JAKZGO010000001.1"/>
</dbReference>
<feature type="chain" id="PRO_5045758903" evidence="2">
    <location>
        <begin position="23"/>
        <end position="700"/>
    </location>
</feature>
<keyword evidence="7" id="KW-1185">Reference proteome</keyword>
<dbReference type="InterPro" id="IPR007365">
    <property type="entry name" value="TFR-like_dimer_dom"/>
</dbReference>
<feature type="domain" description="Peptidase M28" evidence="5">
    <location>
        <begin position="332"/>
        <end position="516"/>
    </location>
</feature>
<organism evidence="6 7">
    <name type="scientific">Belliella alkalica</name>
    <dbReference type="NCBI Taxonomy" id="1730871"/>
    <lineage>
        <taxon>Bacteria</taxon>
        <taxon>Pseudomonadati</taxon>
        <taxon>Bacteroidota</taxon>
        <taxon>Cytophagia</taxon>
        <taxon>Cytophagales</taxon>
        <taxon>Cyclobacteriaceae</taxon>
        <taxon>Belliella</taxon>
    </lineage>
</organism>
<dbReference type="InterPro" id="IPR046450">
    <property type="entry name" value="PA_dom_sf"/>
</dbReference>
<evidence type="ECO:0000256" key="2">
    <source>
        <dbReference type="SAM" id="SignalP"/>
    </source>
</evidence>
<comment type="caution">
    <text evidence="6">The sequence shown here is derived from an EMBL/GenBank/DDBJ whole genome shotgun (WGS) entry which is preliminary data.</text>
</comment>
<feature type="domain" description="PA" evidence="3">
    <location>
        <begin position="148"/>
        <end position="209"/>
    </location>
</feature>
<reference evidence="6" key="1">
    <citation type="submission" date="2022-03" db="EMBL/GenBank/DDBJ databases">
        <title>De novo assembled genomes of Belliella spp. (Cyclobacteriaceae) strains.</title>
        <authorList>
            <person name="Szabo A."/>
            <person name="Korponai K."/>
            <person name="Felfoldi T."/>
        </authorList>
    </citation>
    <scope>NUCLEOTIDE SEQUENCE</scope>
    <source>
        <strain evidence="6">DSM 111903</strain>
    </source>
</reference>
<feature type="signal peptide" evidence="2">
    <location>
        <begin position="1"/>
        <end position="22"/>
    </location>
</feature>
<dbReference type="CDD" id="cd02121">
    <property type="entry name" value="PA_GCPII_like"/>
    <property type="match status" value="1"/>
</dbReference>
<evidence type="ECO:0000259" key="3">
    <source>
        <dbReference type="Pfam" id="PF02225"/>
    </source>
</evidence>
<name>A0ABS9V758_9BACT</name>
<protein>
    <submittedName>
        <fullName evidence="6">M28 family peptidase</fullName>
    </submittedName>
</protein>
<dbReference type="PANTHER" id="PTHR10404">
    <property type="entry name" value="N-ACETYLATED-ALPHA-LINKED ACIDIC DIPEPTIDASE"/>
    <property type="match status" value="1"/>
</dbReference>
<dbReference type="InterPro" id="IPR007484">
    <property type="entry name" value="Peptidase_M28"/>
</dbReference>
<proteinExistence type="inferred from homology"/>
<comment type="similarity">
    <text evidence="1">Belongs to the peptidase M28 family. M28B subfamily.</text>
</comment>
<dbReference type="Gene3D" id="1.20.930.40">
    <property type="entry name" value="Transferrin receptor-like, dimerisation domain"/>
    <property type="match status" value="1"/>
</dbReference>
<sequence length="700" mass="77587">MKKNLLLFKICLLMVFSINLQGQQLDGFQKSSSDKQLATEKEFLEKVDFSKFKKHLTAITSDPHPAGSEANEKVKEYLVKTMQAAGWDVQVHPYDVYLSKEPGESLVEIVRPIRKPLNQQEFILEDDPYSAHPDLWKGWNAFSGSGDVTAEVVYANYGTKADFEKLKSLGIDIKGKIVLARYGGNFRGFKAKFAEENGAAGLLIFTDPGDSGYMRGLTYPDGIFYNESSIQRGSLLTVDWTGDALTPFEPALPLDGKKKVKRLEESEVGLHTIPVTSLPYGSVKEIIELMQGSPVPTGWQGGLPFTYRLEGGKDLKVRLKVDQKREFVRANNVVGTLKGSDTPDEWVILGCHFDAWSFGSTDPNSGTAMLLSLSETLGQLAKDGKSPKRSILIAHWDAEEHGVIGSTEWVEQFRDELGAKAVAYINLDAAVSGRNFGASSSPTLKKIIMESAKAVVFPDSAKTVFEVWAKSQPEPTIGNLGGGSDHIAFYMHAGIPSLSGGASGPTLYHTNYDNLHFYEKFADPTFKMGGAVEQLVGIMSLRLANAEIIPYHNSRYAQDLEIHFGNATKKVKAYDKDFESFTKVTEAISELKMSANSLDEKIANSLANGSFEKKKLKEINKALISMEKSFIDTKGMYFGSWYRSLYAANDPFSGYASWILPGIEYEVELKSSDRLQEWDERYSAAILDLKRKMDELIGKL</sequence>
<evidence type="ECO:0000259" key="5">
    <source>
        <dbReference type="Pfam" id="PF04389"/>
    </source>
</evidence>
<accession>A0ABS9V758</accession>
<dbReference type="PANTHER" id="PTHR10404:SF46">
    <property type="entry name" value="VACUOLAR PROTEIN SORTING-ASSOCIATED PROTEIN 70"/>
    <property type="match status" value="1"/>
</dbReference>
<dbReference type="SUPFAM" id="SSF53187">
    <property type="entry name" value="Zn-dependent exopeptidases"/>
    <property type="match status" value="1"/>
</dbReference>
<dbReference type="Gene3D" id="3.40.630.10">
    <property type="entry name" value="Zn peptidases"/>
    <property type="match status" value="1"/>
</dbReference>
<dbReference type="Gene3D" id="3.50.30.30">
    <property type="match status" value="1"/>
</dbReference>
<dbReference type="SUPFAM" id="SSF47672">
    <property type="entry name" value="Transferrin receptor-like dimerisation domain"/>
    <property type="match status" value="1"/>
</dbReference>
<dbReference type="EMBL" id="JAKZGO010000001">
    <property type="protein sequence ID" value="MCH7412250.1"/>
    <property type="molecule type" value="Genomic_DNA"/>
</dbReference>
<keyword evidence="2" id="KW-0732">Signal</keyword>
<dbReference type="SUPFAM" id="SSF52025">
    <property type="entry name" value="PA domain"/>
    <property type="match status" value="1"/>
</dbReference>
<dbReference type="InterPro" id="IPR039373">
    <property type="entry name" value="Peptidase_M28B"/>
</dbReference>
<feature type="domain" description="Transferrin receptor-like dimerisation" evidence="4">
    <location>
        <begin position="580"/>
        <end position="689"/>
    </location>
</feature>
<dbReference type="Pfam" id="PF04253">
    <property type="entry name" value="TFR_dimer"/>
    <property type="match status" value="1"/>
</dbReference>
<dbReference type="Pfam" id="PF04389">
    <property type="entry name" value="Peptidase_M28"/>
    <property type="match status" value="1"/>
</dbReference>
<dbReference type="InterPro" id="IPR036757">
    <property type="entry name" value="TFR-like_dimer_dom_sf"/>
</dbReference>
<evidence type="ECO:0000256" key="1">
    <source>
        <dbReference type="ARBA" id="ARBA00005634"/>
    </source>
</evidence>
<dbReference type="InterPro" id="IPR003137">
    <property type="entry name" value="PA_domain"/>
</dbReference>
<evidence type="ECO:0000259" key="4">
    <source>
        <dbReference type="Pfam" id="PF04253"/>
    </source>
</evidence>